<gene>
    <name evidence="4" type="ORF">F9B74_04180</name>
</gene>
<dbReference type="SUPFAM" id="SSF110997">
    <property type="entry name" value="Sporulation related repeat"/>
    <property type="match status" value="1"/>
</dbReference>
<feature type="region of interest" description="Disordered" evidence="1">
    <location>
        <begin position="84"/>
        <end position="130"/>
    </location>
</feature>
<evidence type="ECO:0000313" key="4">
    <source>
        <dbReference type="EMBL" id="NEN75525.1"/>
    </source>
</evidence>
<keyword evidence="2" id="KW-0812">Transmembrane</keyword>
<dbReference type="Proteomes" id="UP000477651">
    <property type="component" value="Unassembled WGS sequence"/>
</dbReference>
<organism evidence="4 5">
    <name type="scientific">Pelistega ratti</name>
    <dbReference type="NCBI Taxonomy" id="2652177"/>
    <lineage>
        <taxon>Bacteria</taxon>
        <taxon>Pseudomonadati</taxon>
        <taxon>Pseudomonadota</taxon>
        <taxon>Betaproteobacteria</taxon>
        <taxon>Burkholderiales</taxon>
        <taxon>Alcaligenaceae</taxon>
        <taxon>Pelistega</taxon>
    </lineage>
</organism>
<keyword evidence="5" id="KW-1185">Reference proteome</keyword>
<dbReference type="InterPro" id="IPR036680">
    <property type="entry name" value="SPOR-like_sf"/>
</dbReference>
<dbReference type="Gene3D" id="3.30.70.1070">
    <property type="entry name" value="Sporulation related repeat"/>
    <property type="match status" value="1"/>
</dbReference>
<evidence type="ECO:0000259" key="3">
    <source>
        <dbReference type="PROSITE" id="PS51724"/>
    </source>
</evidence>
<evidence type="ECO:0000256" key="2">
    <source>
        <dbReference type="SAM" id="Phobius"/>
    </source>
</evidence>
<feature type="compositionally biased region" description="Low complexity" evidence="1">
    <location>
        <begin position="98"/>
        <end position="118"/>
    </location>
</feature>
<protein>
    <recommendedName>
        <fullName evidence="3">SPOR domain-containing protein</fullName>
    </recommendedName>
</protein>
<evidence type="ECO:0000256" key="1">
    <source>
        <dbReference type="SAM" id="MobiDB-lite"/>
    </source>
</evidence>
<feature type="domain" description="SPOR" evidence="3">
    <location>
        <begin position="179"/>
        <end position="257"/>
    </location>
</feature>
<feature type="transmembrane region" description="Helical" evidence="2">
    <location>
        <begin position="21"/>
        <end position="40"/>
    </location>
</feature>
<dbReference type="EMBL" id="JAAGYR010000006">
    <property type="protein sequence ID" value="NEN75525.1"/>
    <property type="molecule type" value="Genomic_DNA"/>
</dbReference>
<dbReference type="AlphaFoldDB" id="A0A6L9Y5M7"/>
<proteinExistence type="predicted"/>
<comment type="caution">
    <text evidence="4">The sequence shown here is derived from an EMBL/GenBank/DDBJ whole genome shotgun (WGS) entry which is preliminary data.</text>
</comment>
<dbReference type="GO" id="GO:0042834">
    <property type="term" value="F:peptidoglycan binding"/>
    <property type="evidence" value="ECO:0007669"/>
    <property type="project" value="InterPro"/>
</dbReference>
<accession>A0A6L9Y5M7</accession>
<dbReference type="Pfam" id="PF05036">
    <property type="entry name" value="SPOR"/>
    <property type="match status" value="1"/>
</dbReference>
<evidence type="ECO:0000313" key="5">
    <source>
        <dbReference type="Proteomes" id="UP000477651"/>
    </source>
</evidence>
<reference evidence="4 5" key="1">
    <citation type="submission" date="2020-02" db="EMBL/GenBank/DDBJ databases">
        <title>Pelistega sp. NLN82 were isolated from wild rodents of the Hainan Island.</title>
        <authorList>
            <person name="Niu N."/>
            <person name="Zhou J."/>
        </authorList>
    </citation>
    <scope>NUCLEOTIDE SEQUENCE [LARGE SCALE GENOMIC DNA]</scope>
    <source>
        <strain evidence="4 5">NLN82</strain>
    </source>
</reference>
<sequence length="257" mass="27708">MATKRTTTRTSSKSHSSPFGYFFFGVIIGIGIATGVAYYMRSHSNACVSQIITQQRTVPIIQEKMINGQSQHVVVTSPSSPVMPAATHEKVPTPPAITVTPKPSQVVTTKPTPTVVQPVTPPKVAPTPSVAPKVTAPTVVNKPSVSAPTNKLSPDKAVDKNHDDLGRFIQNMQPTPTTPKGQAPHYLQVGAFKNLDEAEAKRASLLMQGFSNTTVLKVTVNNTDYYRVRVGPFTTDNALKEAQTKLKSNNIHATVIR</sequence>
<dbReference type="RefSeq" id="WP_163764178.1">
    <property type="nucleotide sequence ID" value="NZ_JAAGYR010000006.1"/>
</dbReference>
<dbReference type="PROSITE" id="PS51724">
    <property type="entry name" value="SPOR"/>
    <property type="match status" value="1"/>
</dbReference>
<keyword evidence="2" id="KW-0472">Membrane</keyword>
<name>A0A6L9Y5M7_9BURK</name>
<keyword evidence="2" id="KW-1133">Transmembrane helix</keyword>
<dbReference type="InterPro" id="IPR007730">
    <property type="entry name" value="SPOR-like_dom"/>
</dbReference>